<gene>
    <name evidence="4" type="ORF">CEK71_06200</name>
</gene>
<evidence type="ECO:0008006" key="6">
    <source>
        <dbReference type="Google" id="ProtNLM"/>
    </source>
</evidence>
<evidence type="ECO:0000256" key="2">
    <source>
        <dbReference type="ARBA" id="ARBA00022737"/>
    </source>
</evidence>
<accession>A0A1Z4C572</accession>
<dbReference type="InterPro" id="IPR051159">
    <property type="entry name" value="Hexapeptide_acetyltransf"/>
</dbReference>
<dbReference type="SUPFAM" id="SSF51161">
    <property type="entry name" value="Trimeric LpxA-like enzymes"/>
    <property type="match status" value="1"/>
</dbReference>
<keyword evidence="5" id="KW-1185">Reference proteome</keyword>
<dbReference type="AlphaFoldDB" id="A0A1Z4C572"/>
<dbReference type="Pfam" id="PF00132">
    <property type="entry name" value="Hexapep"/>
    <property type="match status" value="1"/>
</dbReference>
<dbReference type="Proteomes" id="UP000197019">
    <property type="component" value="Chromosome"/>
</dbReference>
<reference evidence="4 5" key="1">
    <citation type="submission" date="2017-06" db="EMBL/GenBank/DDBJ databases">
        <title>Genome Sequencing of the methanotroph Methylovulum psychrotolerants str. HV10-M2 isolated from a high-altitude environment.</title>
        <authorList>
            <person name="Mateos-Rivera A."/>
        </authorList>
    </citation>
    <scope>NUCLEOTIDE SEQUENCE [LARGE SCALE GENOMIC DNA]</scope>
    <source>
        <strain evidence="4 5">HV10_M2</strain>
    </source>
</reference>
<dbReference type="GO" id="GO:0016746">
    <property type="term" value="F:acyltransferase activity"/>
    <property type="evidence" value="ECO:0007669"/>
    <property type="project" value="UniProtKB-KW"/>
</dbReference>
<evidence type="ECO:0000256" key="1">
    <source>
        <dbReference type="ARBA" id="ARBA00022679"/>
    </source>
</evidence>
<dbReference type="KEGG" id="mpsy:CEK71_06200"/>
<dbReference type="InterPro" id="IPR001451">
    <property type="entry name" value="Hexapep"/>
</dbReference>
<dbReference type="PROSITE" id="PS00101">
    <property type="entry name" value="HEXAPEP_TRANSFERASES"/>
    <property type="match status" value="1"/>
</dbReference>
<dbReference type="OrthoDB" id="9800846at2"/>
<evidence type="ECO:0000256" key="3">
    <source>
        <dbReference type="ARBA" id="ARBA00023315"/>
    </source>
</evidence>
<dbReference type="EMBL" id="CP022129">
    <property type="protein sequence ID" value="ASF48659.1"/>
    <property type="molecule type" value="Genomic_DNA"/>
</dbReference>
<evidence type="ECO:0000313" key="5">
    <source>
        <dbReference type="Proteomes" id="UP000197019"/>
    </source>
</evidence>
<organism evidence="4 5">
    <name type="scientific">Methylovulum psychrotolerans</name>
    <dbReference type="NCBI Taxonomy" id="1704499"/>
    <lineage>
        <taxon>Bacteria</taxon>
        <taxon>Pseudomonadati</taxon>
        <taxon>Pseudomonadota</taxon>
        <taxon>Gammaproteobacteria</taxon>
        <taxon>Methylococcales</taxon>
        <taxon>Methylococcaceae</taxon>
        <taxon>Methylovulum</taxon>
    </lineage>
</organism>
<dbReference type="InterPro" id="IPR018357">
    <property type="entry name" value="Hexapep_transf_CS"/>
</dbReference>
<dbReference type="PANTHER" id="PTHR23416">
    <property type="entry name" value="SIALIC ACID SYNTHASE-RELATED"/>
    <property type="match status" value="1"/>
</dbReference>
<proteinExistence type="predicted"/>
<evidence type="ECO:0000313" key="4">
    <source>
        <dbReference type="EMBL" id="ASF48659.1"/>
    </source>
</evidence>
<dbReference type="InterPro" id="IPR011004">
    <property type="entry name" value="Trimer_LpxA-like_sf"/>
</dbReference>
<sequence length="153" mass="15870">MPGVIIDPRAFLARGGDISIGENSVIRAGAMLLPSGGSITIGARTSLNHYIIINGEGNVHIGNDVMIAAFVSIFAANHHFDRIDITMRQQGTGTKGGITVENDVWIGTHAVILDGVTVGKGSVIGAGAVITKNVPPYSIMVGVPGRCIGNRKN</sequence>
<keyword evidence="1" id="KW-0808">Transferase</keyword>
<dbReference type="Gene3D" id="2.160.10.10">
    <property type="entry name" value="Hexapeptide repeat proteins"/>
    <property type="match status" value="1"/>
</dbReference>
<keyword evidence="2" id="KW-0677">Repeat</keyword>
<dbReference type="PANTHER" id="PTHR23416:SF78">
    <property type="entry name" value="LIPOPOLYSACCHARIDE BIOSYNTHESIS O-ACETYL TRANSFERASE WBBJ-RELATED"/>
    <property type="match status" value="1"/>
</dbReference>
<keyword evidence="3" id="KW-0012">Acyltransferase</keyword>
<name>A0A1Z4C572_9GAMM</name>
<protein>
    <recommendedName>
        <fullName evidence="6">Acetyltransferase</fullName>
    </recommendedName>
</protein>